<keyword evidence="2" id="KW-1185">Reference proteome</keyword>
<accession>A0A6P1GAH0</accession>
<organism evidence="1 2">
    <name type="scientific">Neorickettsia findlayensis</name>
    <dbReference type="NCBI Taxonomy" id="2686014"/>
    <lineage>
        <taxon>Bacteria</taxon>
        <taxon>Pseudomonadati</taxon>
        <taxon>Pseudomonadota</taxon>
        <taxon>Alphaproteobacteria</taxon>
        <taxon>Rickettsiales</taxon>
        <taxon>Anaplasmataceae</taxon>
        <taxon>Neorickettsia</taxon>
    </lineage>
</organism>
<name>A0A6P1GAH0_9RICK</name>
<sequence>MNYVAGIFSVSPPTIMRWVHQFSELFGKNFPRKTSGASERSNLEIVCADLGSETEVILTHISEGLICVTLRKPIGGKLD</sequence>
<gene>
    <name evidence="1" type="ORF">GP480_01960</name>
</gene>
<evidence type="ECO:0000313" key="1">
    <source>
        <dbReference type="EMBL" id="QHD65213.1"/>
    </source>
</evidence>
<proteinExistence type="predicted"/>
<protein>
    <recommendedName>
        <fullName evidence="3">Transposase</fullName>
    </recommendedName>
</protein>
<evidence type="ECO:0000313" key="2">
    <source>
        <dbReference type="Proteomes" id="UP000464912"/>
    </source>
</evidence>
<dbReference type="AlphaFoldDB" id="A0A6P1GAH0"/>
<reference evidence="1 2" key="1">
    <citation type="journal article" date="2020" name="MBio">
        <title>Erratum for Teymournejad et al., 'Isolation and Molecular Analysis of a Novel Neorickettsia Species That Causes Potomac Horse Fever'.</title>
        <authorList>
            <person name="Teymournejad O."/>
            <person name="Lin M."/>
            <person name="Bekebrede H."/>
            <person name="Kamr A."/>
            <person name="Toribio R.E."/>
            <person name="Arroyo L.G."/>
            <person name="Baird J.D."/>
            <person name="Rikihisa Y."/>
        </authorList>
    </citation>
    <scope>NUCLEOTIDE SEQUENCE [LARGE SCALE GENOMIC DNA]</scope>
    <source>
        <strain evidence="1 2">Fin17</strain>
    </source>
</reference>
<dbReference type="Proteomes" id="UP000464912">
    <property type="component" value="Chromosome"/>
</dbReference>
<reference evidence="1 2" key="2">
    <citation type="journal article" date="2020" name="MBio">
        <title>Isolation and Molecular Analysis of a Novel Neorickettsia Species That Causes Potomac Horse Fever.</title>
        <authorList>
            <person name="Teymournejad O."/>
            <person name="Lin M."/>
            <person name="Bekebrede H."/>
            <person name="Kamr A."/>
            <person name="Toribio R.E."/>
            <person name="Arroyo L.G."/>
            <person name="Baird J.D."/>
            <person name="Rikihisa Y."/>
        </authorList>
    </citation>
    <scope>NUCLEOTIDE SEQUENCE [LARGE SCALE GENOMIC DNA]</scope>
    <source>
        <strain evidence="1 2">Fin17</strain>
    </source>
</reference>
<dbReference type="EMBL" id="CP047224">
    <property type="protein sequence ID" value="QHD65213.1"/>
    <property type="molecule type" value="Genomic_DNA"/>
</dbReference>
<dbReference type="KEGG" id="nef:GP480_01960"/>
<evidence type="ECO:0008006" key="3">
    <source>
        <dbReference type="Google" id="ProtNLM"/>
    </source>
</evidence>